<keyword evidence="2" id="KW-1185">Reference proteome</keyword>
<sequence length="239" mass="27528">MTLASKAEGEATLRLTGDDRRNIQHTQAIPWVFEAQLLPRWGFVLFRTSFGDDKKWKQFKETFTEVIEISLLCVPFSARIRRTRMLQYLEDEALAEATLSQLRDRFSNMCRPSAQDDVEEQGAQKIKQGLRRDAFLYADADAIASVIGCTLPNRGWVRAADPKFDATKPSLEHRNERFRGVVNIAITAVLTAFYARLDVDAPLPANPEKDECLRQNWELIWRKSRVFPAHYPPKLQFNK</sequence>
<dbReference type="RefSeq" id="XP_033401012.1">
    <property type="nucleotide sequence ID" value="XM_033545415.1"/>
</dbReference>
<organism evidence="1 2">
    <name type="scientific">Aplosporella prunicola CBS 121167</name>
    <dbReference type="NCBI Taxonomy" id="1176127"/>
    <lineage>
        <taxon>Eukaryota</taxon>
        <taxon>Fungi</taxon>
        <taxon>Dikarya</taxon>
        <taxon>Ascomycota</taxon>
        <taxon>Pezizomycotina</taxon>
        <taxon>Dothideomycetes</taxon>
        <taxon>Dothideomycetes incertae sedis</taxon>
        <taxon>Botryosphaeriales</taxon>
        <taxon>Aplosporellaceae</taxon>
        <taxon>Aplosporella</taxon>
    </lineage>
</organism>
<name>A0A6A6BMD7_9PEZI</name>
<gene>
    <name evidence="1" type="ORF">K452DRAFT_343942</name>
</gene>
<dbReference type="AlphaFoldDB" id="A0A6A6BMD7"/>
<dbReference type="GeneID" id="54302921"/>
<reference evidence="1" key="1">
    <citation type="journal article" date="2020" name="Stud. Mycol.">
        <title>101 Dothideomycetes genomes: a test case for predicting lifestyles and emergence of pathogens.</title>
        <authorList>
            <person name="Haridas S."/>
            <person name="Albert R."/>
            <person name="Binder M."/>
            <person name="Bloem J."/>
            <person name="Labutti K."/>
            <person name="Salamov A."/>
            <person name="Andreopoulos B."/>
            <person name="Baker S."/>
            <person name="Barry K."/>
            <person name="Bills G."/>
            <person name="Bluhm B."/>
            <person name="Cannon C."/>
            <person name="Castanera R."/>
            <person name="Culley D."/>
            <person name="Daum C."/>
            <person name="Ezra D."/>
            <person name="Gonzalez J."/>
            <person name="Henrissat B."/>
            <person name="Kuo A."/>
            <person name="Liang C."/>
            <person name="Lipzen A."/>
            <person name="Lutzoni F."/>
            <person name="Magnuson J."/>
            <person name="Mondo S."/>
            <person name="Nolan M."/>
            <person name="Ohm R."/>
            <person name="Pangilinan J."/>
            <person name="Park H.-J."/>
            <person name="Ramirez L."/>
            <person name="Alfaro M."/>
            <person name="Sun H."/>
            <person name="Tritt A."/>
            <person name="Yoshinaga Y."/>
            <person name="Zwiers L.-H."/>
            <person name="Turgeon B."/>
            <person name="Goodwin S."/>
            <person name="Spatafora J."/>
            <person name="Crous P."/>
            <person name="Grigoriev I."/>
        </authorList>
    </citation>
    <scope>NUCLEOTIDE SEQUENCE</scope>
    <source>
        <strain evidence="1">CBS 121167</strain>
    </source>
</reference>
<proteinExistence type="predicted"/>
<dbReference type="Proteomes" id="UP000799438">
    <property type="component" value="Unassembled WGS sequence"/>
</dbReference>
<accession>A0A6A6BMD7</accession>
<dbReference type="OrthoDB" id="4424523at2759"/>
<protein>
    <submittedName>
        <fullName evidence="1">Uncharacterized protein</fullName>
    </submittedName>
</protein>
<dbReference type="EMBL" id="ML995478">
    <property type="protein sequence ID" value="KAF2145300.1"/>
    <property type="molecule type" value="Genomic_DNA"/>
</dbReference>
<evidence type="ECO:0000313" key="2">
    <source>
        <dbReference type="Proteomes" id="UP000799438"/>
    </source>
</evidence>
<evidence type="ECO:0000313" key="1">
    <source>
        <dbReference type="EMBL" id="KAF2145300.1"/>
    </source>
</evidence>